<dbReference type="AlphaFoldDB" id="A0A395SG39"/>
<dbReference type="PROSITE" id="PS50297">
    <property type="entry name" value="ANK_REP_REGION"/>
    <property type="match status" value="1"/>
</dbReference>
<keyword evidence="4" id="KW-1133">Transmembrane helix</keyword>
<dbReference type="InterPro" id="IPR036770">
    <property type="entry name" value="Ankyrin_rpt-contain_sf"/>
</dbReference>
<feature type="repeat" description="ANK" evidence="3">
    <location>
        <begin position="845"/>
        <end position="877"/>
    </location>
</feature>
<evidence type="ECO:0000256" key="3">
    <source>
        <dbReference type="PROSITE-ProRule" id="PRU00023"/>
    </source>
</evidence>
<sequence length="901" mass="103076">MASSYDVASSCENARVDDIRARASRKMILRYHFRKNWLRYVNCLLLCLCIGELVYIQHLGKGLARVSNDPYDIRFGELTYKSPELWDDAHQTFLRSAYPVPVHSHNDYERNIPLFDGIGSGCISVEADVHLRSSNLYVGHSSLGLSSKKTLKSLYLEPLQRMIKTQNEGLKDGWRGLFDKAPYQTLTLLIDFKTSGAKTFAELDRQLQPLRDMDYLTYWNGTARITRPLTIVVSGKAPFESVIGMNSKHRDIFWDAKLESLVSTEDNFNTNPPTYRFNKSNSYFASTKFQNAKLFRSNYDSGLDVLPQRERDLTATQIEQAESRGLLARYWDTPSEPPNVRDIAWRVLIDNEIGLLNMDDLESFSIREMMELCLVNREFHHFGMEAIFESDILKDAVYWDPVRGTKVFYEKVVEDEGFAYPCLLDGYNDSSDDEDDGLPRYFRAQSTPDILADSVESEYILSNEFCIKHLTAWTLGKIGGKPPTRDHITLRVIAERMNQYRLDQDPSANVTLENSVRVVCEVAVKYGYIYDRRDFFVGGISDMDDIAPWSLDETCAVIRDAMIGLAIYLNEPEVLKKVLSKEQKVACPHHIGDRSGKDHFDIPDEFVCTAPYTPWLPHIESITSNRKSEFRVPECGRSLLRLANPVKLAAQMNNMKCASILLDSLSDHSKEQDFVRQEIIAESKETEKLDWLRLAIDSGPSLTEYNIAFPALDLELEWFKRTDYSGRKGAAIELSKILDKTTSVEVFDVVYEAIMEGFIEREGVWWTKKSFRHHYGAHSLESWGTARIHRAVLHDCMPLVKRLVEMGHHLGATKPFIYPGDGMYDEEEMVREYGMAKTLVDSEKPRDISLQLATKRGDLEMVELLLDIGAEANRKNVRTAIRVAMEQENLPILQEDVEAEA</sequence>
<organism evidence="5 6">
    <name type="scientific">Fusarium longipes</name>
    <dbReference type="NCBI Taxonomy" id="694270"/>
    <lineage>
        <taxon>Eukaryota</taxon>
        <taxon>Fungi</taxon>
        <taxon>Dikarya</taxon>
        <taxon>Ascomycota</taxon>
        <taxon>Pezizomycotina</taxon>
        <taxon>Sordariomycetes</taxon>
        <taxon>Hypocreomycetidae</taxon>
        <taxon>Hypocreales</taxon>
        <taxon>Nectriaceae</taxon>
        <taxon>Fusarium</taxon>
    </lineage>
</organism>
<dbReference type="InterPro" id="IPR051236">
    <property type="entry name" value="HAT_RTT109-like"/>
</dbReference>
<comment type="similarity">
    <text evidence="1">Belongs to the AIM6 family.</text>
</comment>
<name>A0A395SG39_9HYPO</name>
<keyword evidence="3" id="KW-0040">ANK repeat</keyword>
<dbReference type="GO" id="GO:0008081">
    <property type="term" value="F:phosphoric diester hydrolase activity"/>
    <property type="evidence" value="ECO:0007669"/>
    <property type="project" value="InterPro"/>
</dbReference>
<evidence type="ECO:0000256" key="2">
    <source>
        <dbReference type="ARBA" id="ARBA00014286"/>
    </source>
</evidence>
<evidence type="ECO:0000313" key="6">
    <source>
        <dbReference type="Proteomes" id="UP000266234"/>
    </source>
</evidence>
<dbReference type="PROSITE" id="PS50088">
    <property type="entry name" value="ANK_REPEAT"/>
    <property type="match status" value="1"/>
</dbReference>
<comment type="caution">
    <text evidence="5">The sequence shown here is derived from an EMBL/GenBank/DDBJ whole genome shotgun (WGS) entry which is preliminary data.</text>
</comment>
<dbReference type="EMBL" id="PXOG01000161">
    <property type="protein sequence ID" value="RGP71356.1"/>
    <property type="molecule type" value="Genomic_DNA"/>
</dbReference>
<keyword evidence="6" id="KW-1185">Reference proteome</keyword>
<protein>
    <recommendedName>
        <fullName evidence="2">Altered inheritance of mitochondria protein 6</fullName>
    </recommendedName>
</protein>
<dbReference type="InterPro" id="IPR017946">
    <property type="entry name" value="PLC-like_Pdiesterase_TIM-brl"/>
</dbReference>
<dbReference type="Proteomes" id="UP000266234">
    <property type="component" value="Unassembled WGS sequence"/>
</dbReference>
<keyword evidence="4" id="KW-0812">Transmembrane</keyword>
<accession>A0A395SG39</accession>
<dbReference type="STRING" id="694270.A0A395SG39"/>
<reference evidence="5 6" key="1">
    <citation type="journal article" date="2018" name="PLoS Pathog.">
        <title>Evolution of structural diversity of trichothecenes, a family of toxins produced by plant pathogenic and entomopathogenic fungi.</title>
        <authorList>
            <person name="Proctor R.H."/>
            <person name="McCormick S.P."/>
            <person name="Kim H.S."/>
            <person name="Cardoza R.E."/>
            <person name="Stanley A.M."/>
            <person name="Lindo L."/>
            <person name="Kelly A."/>
            <person name="Brown D.W."/>
            <person name="Lee T."/>
            <person name="Vaughan M.M."/>
            <person name="Alexander N.J."/>
            <person name="Busman M."/>
            <person name="Gutierrez S."/>
        </authorList>
    </citation>
    <scope>NUCLEOTIDE SEQUENCE [LARGE SCALE GENOMIC DNA]</scope>
    <source>
        <strain evidence="5 6">NRRL 20695</strain>
    </source>
</reference>
<dbReference type="OrthoDB" id="4153866at2759"/>
<dbReference type="PANTHER" id="PTHR31571:SF1">
    <property type="entry name" value="ALTERED INHERITANCE OF MITOCHONDRIA PROTEIN 6"/>
    <property type="match status" value="1"/>
</dbReference>
<proteinExistence type="inferred from homology"/>
<dbReference type="InterPro" id="IPR002110">
    <property type="entry name" value="Ankyrin_rpt"/>
</dbReference>
<dbReference type="PANTHER" id="PTHR31571">
    <property type="entry name" value="ALTERED INHERITANCE OF MITOCHONDRIA PROTEIN 6"/>
    <property type="match status" value="1"/>
</dbReference>
<dbReference type="SUPFAM" id="SSF48403">
    <property type="entry name" value="Ankyrin repeat"/>
    <property type="match status" value="1"/>
</dbReference>
<dbReference type="SUPFAM" id="SSF51695">
    <property type="entry name" value="PLC-like phosphodiesterases"/>
    <property type="match status" value="1"/>
</dbReference>
<dbReference type="GO" id="GO:0006629">
    <property type="term" value="P:lipid metabolic process"/>
    <property type="evidence" value="ECO:0007669"/>
    <property type="project" value="InterPro"/>
</dbReference>
<evidence type="ECO:0000256" key="4">
    <source>
        <dbReference type="SAM" id="Phobius"/>
    </source>
</evidence>
<dbReference type="SMART" id="SM00248">
    <property type="entry name" value="ANK"/>
    <property type="match status" value="2"/>
</dbReference>
<gene>
    <name evidence="5" type="ORF">FLONG3_7140</name>
</gene>
<evidence type="ECO:0000256" key="1">
    <source>
        <dbReference type="ARBA" id="ARBA00008858"/>
    </source>
</evidence>
<dbReference type="Gene3D" id="1.25.40.20">
    <property type="entry name" value="Ankyrin repeat-containing domain"/>
    <property type="match status" value="1"/>
</dbReference>
<keyword evidence="4" id="KW-0472">Membrane</keyword>
<evidence type="ECO:0000313" key="5">
    <source>
        <dbReference type="EMBL" id="RGP71356.1"/>
    </source>
</evidence>
<feature type="transmembrane region" description="Helical" evidence="4">
    <location>
        <begin position="37"/>
        <end position="56"/>
    </location>
</feature>